<dbReference type="InterPro" id="IPR002156">
    <property type="entry name" value="RNaseH_domain"/>
</dbReference>
<name>A0A8M8V9X5_SESIN</name>
<dbReference type="OrthoDB" id="1712951at2759"/>
<dbReference type="CDD" id="cd09279">
    <property type="entry name" value="RNase_HI_like"/>
    <property type="match status" value="1"/>
</dbReference>
<dbReference type="AlphaFoldDB" id="A0A8M8V9X5"/>
<proteinExistence type="predicted"/>
<evidence type="ECO:0000259" key="1">
    <source>
        <dbReference type="PROSITE" id="PS50878"/>
    </source>
</evidence>
<dbReference type="InterPro" id="IPR043502">
    <property type="entry name" value="DNA/RNA_pol_sf"/>
</dbReference>
<reference evidence="4" key="1">
    <citation type="submission" date="2025-08" db="UniProtKB">
        <authorList>
            <consortium name="RefSeq"/>
        </authorList>
    </citation>
    <scope>IDENTIFICATION</scope>
</reference>
<dbReference type="GeneID" id="110012697"/>
<feature type="domain" description="Reverse transcriptase" evidence="1">
    <location>
        <begin position="1"/>
        <end position="100"/>
    </location>
</feature>
<dbReference type="InterPro" id="IPR043128">
    <property type="entry name" value="Rev_trsase/Diguanyl_cyclase"/>
</dbReference>
<protein>
    <submittedName>
        <fullName evidence="4">Uncharacterized protein LOC110012697</fullName>
    </submittedName>
</protein>
<dbReference type="RefSeq" id="XP_020552906.1">
    <property type="nucleotide sequence ID" value="XM_020697247.1"/>
</dbReference>
<dbReference type="Gene3D" id="3.30.70.270">
    <property type="match status" value="1"/>
</dbReference>
<dbReference type="PANTHER" id="PTHR48475:SF1">
    <property type="entry name" value="RNASE H TYPE-1 DOMAIN-CONTAINING PROTEIN"/>
    <property type="match status" value="1"/>
</dbReference>
<keyword evidence="3" id="KW-1185">Reference proteome</keyword>
<dbReference type="PROSITE" id="PS50878">
    <property type="entry name" value="RT_POL"/>
    <property type="match status" value="1"/>
</dbReference>
<accession>A0A8M8V9X5</accession>
<evidence type="ECO:0000313" key="4">
    <source>
        <dbReference type="RefSeq" id="XP_020552906.1"/>
    </source>
</evidence>
<dbReference type="GO" id="GO:0004523">
    <property type="term" value="F:RNA-DNA hybrid ribonuclease activity"/>
    <property type="evidence" value="ECO:0007669"/>
    <property type="project" value="InterPro"/>
</dbReference>
<dbReference type="Gene3D" id="3.30.420.10">
    <property type="entry name" value="Ribonuclease H-like superfamily/Ribonuclease H"/>
    <property type="match status" value="1"/>
</dbReference>
<dbReference type="Proteomes" id="UP000504604">
    <property type="component" value="Linkage group LG10"/>
</dbReference>
<dbReference type="Pfam" id="PF13456">
    <property type="entry name" value="RVT_3"/>
    <property type="match status" value="1"/>
</dbReference>
<dbReference type="PROSITE" id="PS50879">
    <property type="entry name" value="RNASE_H_1"/>
    <property type="match status" value="1"/>
</dbReference>
<dbReference type="CDD" id="cd01647">
    <property type="entry name" value="RT_LTR"/>
    <property type="match status" value="1"/>
</dbReference>
<dbReference type="InterPro" id="IPR000477">
    <property type="entry name" value="RT_dom"/>
</dbReference>
<sequence length="346" mass="38633">MDTYQGYHQILMATEDRKKTSFVTDKGATYQRLVNKMFASQIGKLMEVYVDDMLVKSQKAEDHLTHLETAFAIMRRYGMKLNPNKCTFGVGGGKFLGFMISERGIEANPEKIDAILNLKSPTSVKEVQKLTVELGEFDISYQSRTAENAQVLADFMNETSSEPPQESGIWMLHVDGSANANNGGAWILIEGPGGIEMEIVVRLSFTVTNNEAEYEALILGLELAYEAGARNLEAYTDSQLVAMQIEGMYEAKEKSMIAYKERAELLMQRFDKCSLQQISRDENERADSLAKFGALLSGIRDRGITIMIKKHPATSNNGEMNTIETPRAGSKKSYLICEKGDCQETH</sequence>
<dbReference type="InterPro" id="IPR036397">
    <property type="entry name" value="RNaseH_sf"/>
</dbReference>
<dbReference type="GO" id="GO:0003676">
    <property type="term" value="F:nucleic acid binding"/>
    <property type="evidence" value="ECO:0007669"/>
    <property type="project" value="InterPro"/>
</dbReference>
<dbReference type="SUPFAM" id="SSF56672">
    <property type="entry name" value="DNA/RNA polymerases"/>
    <property type="match status" value="1"/>
</dbReference>
<dbReference type="Pfam" id="PF00078">
    <property type="entry name" value="RVT_1"/>
    <property type="match status" value="1"/>
</dbReference>
<dbReference type="PANTHER" id="PTHR48475">
    <property type="entry name" value="RIBONUCLEASE H"/>
    <property type="match status" value="1"/>
</dbReference>
<evidence type="ECO:0000259" key="2">
    <source>
        <dbReference type="PROSITE" id="PS50879"/>
    </source>
</evidence>
<organism evidence="3 4">
    <name type="scientific">Sesamum indicum</name>
    <name type="common">Oriental sesame</name>
    <name type="synonym">Sesamum orientale</name>
    <dbReference type="NCBI Taxonomy" id="4182"/>
    <lineage>
        <taxon>Eukaryota</taxon>
        <taxon>Viridiplantae</taxon>
        <taxon>Streptophyta</taxon>
        <taxon>Embryophyta</taxon>
        <taxon>Tracheophyta</taxon>
        <taxon>Spermatophyta</taxon>
        <taxon>Magnoliopsida</taxon>
        <taxon>eudicotyledons</taxon>
        <taxon>Gunneridae</taxon>
        <taxon>Pentapetalae</taxon>
        <taxon>asterids</taxon>
        <taxon>lamiids</taxon>
        <taxon>Lamiales</taxon>
        <taxon>Pedaliaceae</taxon>
        <taxon>Sesamum</taxon>
    </lineage>
</organism>
<gene>
    <name evidence="4" type="primary">LOC110012697</name>
</gene>
<evidence type="ECO:0000313" key="3">
    <source>
        <dbReference type="Proteomes" id="UP000504604"/>
    </source>
</evidence>
<dbReference type="KEGG" id="sind:110012697"/>
<feature type="domain" description="RNase H type-1" evidence="2">
    <location>
        <begin position="166"/>
        <end position="295"/>
    </location>
</feature>